<dbReference type="STRING" id="995060.SAMN04487904_107144"/>
<gene>
    <name evidence="1" type="ORF">SAMN04487904_107144</name>
</gene>
<dbReference type="InterPro" id="IPR029058">
    <property type="entry name" value="AB_hydrolase_fold"/>
</dbReference>
<accession>A0A1I7AK47</accession>
<reference evidence="2" key="1">
    <citation type="submission" date="2016-10" db="EMBL/GenBank/DDBJ databases">
        <authorList>
            <person name="Varghese N."/>
            <person name="Submissions S."/>
        </authorList>
    </citation>
    <scope>NUCLEOTIDE SEQUENCE [LARGE SCALE GENOMIC DNA]</scope>
    <source>
        <strain evidence="2">DSM 45501</strain>
    </source>
</reference>
<evidence type="ECO:0000313" key="2">
    <source>
        <dbReference type="Proteomes" id="UP000199165"/>
    </source>
</evidence>
<keyword evidence="2" id="KW-1185">Reference proteome</keyword>
<dbReference type="EMBL" id="FPAT01000007">
    <property type="protein sequence ID" value="SFT75308.1"/>
    <property type="molecule type" value="Genomic_DNA"/>
</dbReference>
<evidence type="ECO:0008006" key="3">
    <source>
        <dbReference type="Google" id="ProtNLM"/>
    </source>
</evidence>
<dbReference type="Proteomes" id="UP000199165">
    <property type="component" value="Unassembled WGS sequence"/>
</dbReference>
<evidence type="ECO:0000313" key="1">
    <source>
        <dbReference type="EMBL" id="SFT75308.1"/>
    </source>
</evidence>
<dbReference type="SUPFAM" id="SSF53474">
    <property type="entry name" value="alpha/beta-Hydrolases"/>
    <property type="match status" value="1"/>
</dbReference>
<name>A0A1I7AK47_9ACTN</name>
<organism evidence="1 2">
    <name type="scientific">Actinopolyspora righensis</name>
    <dbReference type="NCBI Taxonomy" id="995060"/>
    <lineage>
        <taxon>Bacteria</taxon>
        <taxon>Bacillati</taxon>
        <taxon>Actinomycetota</taxon>
        <taxon>Actinomycetes</taxon>
        <taxon>Actinopolysporales</taxon>
        <taxon>Actinopolysporaceae</taxon>
        <taxon>Actinopolyspora</taxon>
        <taxon>Actinopolyspora alba group</taxon>
    </lineage>
</organism>
<dbReference type="Gene3D" id="3.40.50.1820">
    <property type="entry name" value="alpha/beta hydrolase"/>
    <property type="match status" value="1"/>
</dbReference>
<sequence>MSVAAFLPADATARQALVFSPVLPEWEGGAFFEPVTRLLNEAGMRVFVVDTLSMLDDSTATLAALAEHWSAWLPRLGHLDLVCGNALGGAVAQYLLPHLPPSTGVLLVSGPARTDATLERRLATIAEPAEAGHPHESLAALARAVLPRDVEPEDSAESRLLHHPSSAGNRLAVGMRMLRRLDVTRAVRRHPGALLNIVGGASRLVSTVHTAAAEHHRVHTVRGAGMRPHIDGEAEVAATVRGFLRKEIQR</sequence>
<proteinExistence type="predicted"/>
<dbReference type="AlphaFoldDB" id="A0A1I7AK47"/>
<protein>
    <recommendedName>
        <fullName evidence="3">Alpha/beta hydrolase</fullName>
    </recommendedName>
</protein>